<gene>
    <name evidence="2" type="ORF">FLACOL_02623</name>
</gene>
<feature type="domain" description="HTH cro/C1-type" evidence="1">
    <location>
        <begin position="42"/>
        <end position="103"/>
    </location>
</feature>
<dbReference type="RefSeq" id="WP_240668937.1">
    <property type="nucleotide sequence ID" value="NZ_RQSM01000003.1"/>
</dbReference>
<sequence>MIIKLKINFIFGDLNIDYFNHDKYKQNFEQSYNMMNEFEDLGIRFNRYLISKGLGVNQIARMLELSGSQISNIKNGKVFGTDKMFKILNTFTDLDANWLFRGESMEHPEVDINRLDYIIELQKERIIDLKKENAELKKLLKTNTSKMN</sequence>
<dbReference type="InterPro" id="IPR010982">
    <property type="entry name" value="Lambda_DNA-bd_dom_sf"/>
</dbReference>
<evidence type="ECO:0000313" key="2">
    <source>
        <dbReference type="EMBL" id="SPE78607.1"/>
    </source>
</evidence>
<accession>A0A2N9PE70</accession>
<name>A0A2N9PE70_9FLAO</name>
<proteinExistence type="predicted"/>
<evidence type="ECO:0000313" key="3">
    <source>
        <dbReference type="Proteomes" id="UP000238180"/>
    </source>
</evidence>
<dbReference type="GO" id="GO:0003677">
    <property type="term" value="F:DNA binding"/>
    <property type="evidence" value="ECO:0007669"/>
    <property type="project" value="InterPro"/>
</dbReference>
<evidence type="ECO:0000259" key="1">
    <source>
        <dbReference type="Pfam" id="PF12844"/>
    </source>
</evidence>
<organism evidence="2 3">
    <name type="scientific">Flavobacterium columnare</name>
    <dbReference type="NCBI Taxonomy" id="996"/>
    <lineage>
        <taxon>Bacteria</taxon>
        <taxon>Pseudomonadati</taxon>
        <taxon>Bacteroidota</taxon>
        <taxon>Flavobacteriia</taxon>
        <taxon>Flavobacteriales</taxon>
        <taxon>Flavobacteriaceae</taxon>
        <taxon>Flavobacterium</taxon>
    </lineage>
</organism>
<dbReference type="Proteomes" id="UP000238180">
    <property type="component" value="Unassembled WGS sequence"/>
</dbReference>
<dbReference type="SUPFAM" id="SSF47413">
    <property type="entry name" value="lambda repressor-like DNA-binding domains"/>
    <property type="match status" value="1"/>
</dbReference>
<dbReference type="Gene3D" id="1.10.260.40">
    <property type="entry name" value="lambda repressor-like DNA-binding domains"/>
    <property type="match status" value="1"/>
</dbReference>
<dbReference type="EMBL" id="OLKH01000163">
    <property type="protein sequence ID" value="SPE78607.1"/>
    <property type="molecule type" value="Genomic_DNA"/>
</dbReference>
<reference evidence="2 3" key="1">
    <citation type="submission" date="2018-02" db="EMBL/GenBank/DDBJ databases">
        <authorList>
            <person name="Cohen D.B."/>
            <person name="Kent A.D."/>
        </authorList>
    </citation>
    <scope>NUCLEOTIDE SEQUENCE [LARGE SCALE GENOMIC DNA]</scope>
    <source>
        <strain evidence="2">CIP109753</strain>
    </source>
</reference>
<dbReference type="Pfam" id="PF12844">
    <property type="entry name" value="HTH_19"/>
    <property type="match status" value="1"/>
</dbReference>
<dbReference type="InterPro" id="IPR001387">
    <property type="entry name" value="Cro/C1-type_HTH"/>
</dbReference>
<dbReference type="CDD" id="cd00093">
    <property type="entry name" value="HTH_XRE"/>
    <property type="match status" value="1"/>
</dbReference>
<dbReference type="AlphaFoldDB" id="A0A2N9PE70"/>
<protein>
    <recommendedName>
        <fullName evidence="1">HTH cro/C1-type domain-containing protein</fullName>
    </recommendedName>
</protein>